<protein>
    <recommendedName>
        <fullName evidence="4">T9SS C-terminal target domain-containing protein</fullName>
    </recommendedName>
</protein>
<organism evidence="2 3">
    <name type="scientific">Paradesertivirga mongoliensis</name>
    <dbReference type="NCBI Taxonomy" id="2100740"/>
    <lineage>
        <taxon>Bacteria</taxon>
        <taxon>Pseudomonadati</taxon>
        <taxon>Bacteroidota</taxon>
        <taxon>Sphingobacteriia</taxon>
        <taxon>Sphingobacteriales</taxon>
        <taxon>Sphingobacteriaceae</taxon>
        <taxon>Paradesertivirga</taxon>
    </lineage>
</organism>
<accession>A0ABW4ZGN4</accession>
<evidence type="ECO:0000256" key="1">
    <source>
        <dbReference type="SAM" id="SignalP"/>
    </source>
</evidence>
<dbReference type="RefSeq" id="WP_255902207.1">
    <property type="nucleotide sequence ID" value="NZ_JAFMZO010000002.1"/>
</dbReference>
<keyword evidence="3" id="KW-1185">Reference proteome</keyword>
<dbReference type="EMBL" id="JBHUHZ010000001">
    <property type="protein sequence ID" value="MFD2160855.1"/>
    <property type="molecule type" value="Genomic_DNA"/>
</dbReference>
<dbReference type="InterPro" id="IPR011050">
    <property type="entry name" value="Pectin_lyase_fold/virulence"/>
</dbReference>
<comment type="caution">
    <text evidence="2">The sequence shown here is derived from an EMBL/GenBank/DDBJ whole genome shotgun (WGS) entry which is preliminary data.</text>
</comment>
<feature type="signal peptide" evidence="1">
    <location>
        <begin position="1"/>
        <end position="24"/>
    </location>
</feature>
<dbReference type="PANTHER" id="PTHR41339:SF1">
    <property type="entry name" value="SECRETED PROTEIN"/>
    <property type="match status" value="1"/>
</dbReference>
<dbReference type="PROSITE" id="PS51257">
    <property type="entry name" value="PROKAR_LIPOPROTEIN"/>
    <property type="match status" value="1"/>
</dbReference>
<reference evidence="3" key="1">
    <citation type="journal article" date="2019" name="Int. J. Syst. Evol. Microbiol.">
        <title>The Global Catalogue of Microorganisms (GCM) 10K type strain sequencing project: providing services to taxonomists for standard genome sequencing and annotation.</title>
        <authorList>
            <consortium name="The Broad Institute Genomics Platform"/>
            <consortium name="The Broad Institute Genome Sequencing Center for Infectious Disease"/>
            <person name="Wu L."/>
            <person name="Ma J."/>
        </authorList>
    </citation>
    <scope>NUCLEOTIDE SEQUENCE [LARGE SCALE GENOMIC DNA]</scope>
    <source>
        <strain evidence="3">KCTC 42217</strain>
    </source>
</reference>
<dbReference type="SUPFAM" id="SSF51126">
    <property type="entry name" value="Pectin lyase-like"/>
    <property type="match status" value="1"/>
</dbReference>
<dbReference type="Proteomes" id="UP001597387">
    <property type="component" value="Unassembled WGS sequence"/>
</dbReference>
<keyword evidence="1" id="KW-0732">Signal</keyword>
<evidence type="ECO:0000313" key="3">
    <source>
        <dbReference type="Proteomes" id="UP001597387"/>
    </source>
</evidence>
<proteinExistence type="predicted"/>
<name>A0ABW4ZGN4_9SPHI</name>
<evidence type="ECO:0008006" key="4">
    <source>
        <dbReference type="Google" id="ProtNLM"/>
    </source>
</evidence>
<dbReference type="PANTHER" id="PTHR41339">
    <property type="entry name" value="LIPL48"/>
    <property type="match status" value="1"/>
</dbReference>
<sequence>MNIKRTKFFTVMLFAALTVFSACKDNDPVDGEIIAKEQEIIEGQITSTKTLDANKVYLLRGYVRVMAGGKLVIPAGTVIKGEKATKAALFIEKDGDIEANGTASNPIVFTSDQAVGVKKEGDWAGIVIAGKSTVNTADGTAKYEGGILGAGVAEYGGNVPADNSGSFTYVRIEFAGYPVEADKELNGLTLCGVGSGTTIHHVQVSYGGDDGFEFFGGTVNASHLVVYRTVDDDFDFDQGYTGKIQYGISVKDPNLADKSVSKAIELENKGAVTGGVYTKPIISNFTFIGPGASSNANHGAAIHYGLNSRMVLANSIIVNARGNAVEFTEFPAAEALAGRAGFSNNLVFGNAANYGLSGTVTSFADAAALATFAGTKGNATVANLDAAGFNSIELGSPNLTLKASSPANGKAKFEGELATGFTVETFAGAMGTVNWTNGWANWDPKNTTY</sequence>
<evidence type="ECO:0000313" key="2">
    <source>
        <dbReference type="EMBL" id="MFD2160855.1"/>
    </source>
</evidence>
<feature type="chain" id="PRO_5046951849" description="T9SS C-terminal target domain-containing protein" evidence="1">
    <location>
        <begin position="25"/>
        <end position="449"/>
    </location>
</feature>
<gene>
    <name evidence="2" type="ORF">ACFSJU_00480</name>
</gene>